<dbReference type="Gene3D" id="3.40.50.1820">
    <property type="entry name" value="alpha/beta hydrolase"/>
    <property type="match status" value="1"/>
</dbReference>
<dbReference type="Proteomes" id="UP000003571">
    <property type="component" value="Unassembled WGS sequence"/>
</dbReference>
<accession>H7EHT9</accession>
<evidence type="ECO:0000313" key="1">
    <source>
        <dbReference type="EMBL" id="EIC02879.1"/>
    </source>
</evidence>
<dbReference type="EMBL" id="AGRW01000004">
    <property type="protein sequence ID" value="EIC03195.1"/>
    <property type="molecule type" value="Genomic_DNA"/>
</dbReference>
<protein>
    <recommendedName>
        <fullName evidence="4">Alpha/beta hydrolase</fullName>
    </recommendedName>
</protein>
<comment type="caution">
    <text evidence="1">The sequence shown here is derived from an EMBL/GenBank/DDBJ whole genome shotgun (WGS) entry which is preliminary data.</text>
</comment>
<dbReference type="eggNOG" id="COG1073">
    <property type="taxonomic scope" value="Bacteria"/>
</dbReference>
<dbReference type="InterPro" id="IPR029058">
    <property type="entry name" value="AB_hydrolase_fold"/>
</dbReference>
<evidence type="ECO:0000313" key="3">
    <source>
        <dbReference type="Proteomes" id="UP000003571"/>
    </source>
</evidence>
<sequence>MKTVLYIHGKGGNASESTHYERLFPDCKVIGLDYRVSRKNLSVSRDTRRSAFAERDFKGENFKKLKFFEVPCKTFSPWETGKEIHEVVVSLKTEFEGIILIANSIGAFFSMNANLNRLIEKAYFISPVVNMEKLICDMMKWANVTEAELEQRKIIPTDFGEELSWEYLCYVREHPLNWLVPTSILYGENDNLTSLETIKDFAEKQGATLTVMKGGEHWFHTEEEMKFLDEWIGRQK</sequence>
<proteinExistence type="predicted"/>
<evidence type="ECO:0000313" key="2">
    <source>
        <dbReference type="EMBL" id="EIC03195.1"/>
    </source>
</evidence>
<dbReference type="PATRIC" id="fig|907348.3.peg.1"/>
<dbReference type="SUPFAM" id="SSF53474">
    <property type="entry name" value="alpha/beta-Hydrolases"/>
    <property type="match status" value="1"/>
</dbReference>
<dbReference type="AlphaFoldDB" id="H7EHT9"/>
<organism evidence="1 3">
    <name type="scientific">Treponema saccharophilum DSM 2985</name>
    <dbReference type="NCBI Taxonomy" id="907348"/>
    <lineage>
        <taxon>Bacteria</taxon>
        <taxon>Pseudomonadati</taxon>
        <taxon>Spirochaetota</taxon>
        <taxon>Spirochaetia</taxon>
        <taxon>Spirochaetales</taxon>
        <taxon>Treponemataceae</taxon>
        <taxon>Treponema</taxon>
    </lineage>
</organism>
<reference evidence="1 3" key="1">
    <citation type="submission" date="2011-09" db="EMBL/GenBank/DDBJ databases">
        <title>The draft genome of Treponema saccharophilum DSM 2985.</title>
        <authorList>
            <consortium name="US DOE Joint Genome Institute (JGI-PGF)"/>
            <person name="Lucas S."/>
            <person name="Copeland A."/>
            <person name="Lapidus A."/>
            <person name="Glavina del Rio T."/>
            <person name="Dalin E."/>
            <person name="Tice H."/>
            <person name="Bruce D."/>
            <person name="Goodwin L."/>
            <person name="Pitluck S."/>
            <person name="Peters L."/>
            <person name="Kyrpides N."/>
            <person name="Mavromatis K."/>
            <person name="Ivanova N."/>
            <person name="Markowitz V."/>
            <person name="Cheng J.-F."/>
            <person name="Hugenholtz P."/>
            <person name="Woyke T."/>
            <person name="Wu D."/>
            <person name="Gronow S."/>
            <person name="Wellnitz S."/>
            <person name="Brambilla E."/>
            <person name="Klenk H.-P."/>
            <person name="Eisen J.A."/>
        </authorList>
    </citation>
    <scope>NUCLEOTIDE SEQUENCE [LARGE SCALE GENOMIC DNA]</scope>
    <source>
        <strain evidence="1 3">DSM 2985</strain>
    </source>
</reference>
<dbReference type="EMBL" id="AGRW01000030">
    <property type="protein sequence ID" value="EIC02879.1"/>
    <property type="molecule type" value="Genomic_DNA"/>
</dbReference>
<evidence type="ECO:0008006" key="4">
    <source>
        <dbReference type="Google" id="ProtNLM"/>
    </source>
</evidence>
<dbReference type="RefSeq" id="WP_002701587.1">
    <property type="nucleotide sequence ID" value="NZ_AGRW01000004.1"/>
</dbReference>
<keyword evidence="3" id="KW-1185">Reference proteome</keyword>
<gene>
    <name evidence="1" type="ORF">TresaDRAFT_2305</name>
    <name evidence="2" type="ORF">TresaDRAFT_2826</name>
</gene>
<name>H7EHT9_9SPIR</name>
<dbReference type="STRING" id="907348.TresaDRAFT_2305"/>